<evidence type="ECO:0000313" key="4">
    <source>
        <dbReference type="EMBL" id="SVD74197.1"/>
    </source>
</evidence>
<dbReference type="Pfam" id="PF01315">
    <property type="entry name" value="Ald_Xan_dh_C"/>
    <property type="match status" value="1"/>
</dbReference>
<evidence type="ECO:0000256" key="2">
    <source>
        <dbReference type="ARBA" id="ARBA00023002"/>
    </source>
</evidence>
<keyword evidence="2" id="KW-0560">Oxidoreductase</keyword>
<dbReference type="SMART" id="SM01008">
    <property type="entry name" value="Ald_Xan_dh_C"/>
    <property type="match status" value="1"/>
</dbReference>
<dbReference type="Gene3D" id="3.90.1170.50">
    <property type="entry name" value="Aldehyde oxidase/xanthine dehydrogenase, a/b hammerhead"/>
    <property type="match status" value="1"/>
</dbReference>
<dbReference type="EMBL" id="UINC01170249">
    <property type="protein sequence ID" value="SVD74197.1"/>
    <property type="molecule type" value="Genomic_DNA"/>
</dbReference>
<organism evidence="4">
    <name type="scientific">marine metagenome</name>
    <dbReference type="NCBI Taxonomy" id="408172"/>
    <lineage>
        <taxon>unclassified sequences</taxon>
        <taxon>metagenomes</taxon>
        <taxon>ecological metagenomes</taxon>
    </lineage>
</organism>
<dbReference type="PANTHER" id="PTHR11908">
    <property type="entry name" value="XANTHINE DEHYDROGENASE"/>
    <property type="match status" value="1"/>
</dbReference>
<name>A0A382XST9_9ZZZZ</name>
<evidence type="ECO:0000256" key="1">
    <source>
        <dbReference type="ARBA" id="ARBA00022505"/>
    </source>
</evidence>
<keyword evidence="1" id="KW-0500">Molybdenum</keyword>
<gene>
    <name evidence="4" type="ORF">METZ01_LOCUS427051</name>
</gene>
<dbReference type="InterPro" id="IPR000674">
    <property type="entry name" value="Ald_Oxase/Xan_DH_a/b"/>
</dbReference>
<dbReference type="InterPro" id="IPR016208">
    <property type="entry name" value="Ald_Oxase/xanthine_DH-like"/>
</dbReference>
<dbReference type="SUPFAM" id="SSF54665">
    <property type="entry name" value="CO dehydrogenase molybdoprotein N-domain-like"/>
    <property type="match status" value="1"/>
</dbReference>
<dbReference type="InterPro" id="IPR036856">
    <property type="entry name" value="Ald_Oxase/Xan_DH_a/b_sf"/>
</dbReference>
<accession>A0A382XST9</accession>
<evidence type="ECO:0000259" key="3">
    <source>
        <dbReference type="SMART" id="SM01008"/>
    </source>
</evidence>
<dbReference type="GO" id="GO:0005506">
    <property type="term" value="F:iron ion binding"/>
    <property type="evidence" value="ECO:0007669"/>
    <property type="project" value="InterPro"/>
</dbReference>
<protein>
    <recommendedName>
        <fullName evidence="3">Aldehyde oxidase/xanthine dehydrogenase a/b hammerhead domain-containing protein</fullName>
    </recommendedName>
</protein>
<dbReference type="PANTHER" id="PTHR11908:SF132">
    <property type="entry name" value="ALDEHYDE OXIDASE 1-RELATED"/>
    <property type="match status" value="1"/>
</dbReference>
<reference evidence="4" key="1">
    <citation type="submission" date="2018-05" db="EMBL/GenBank/DDBJ databases">
        <authorList>
            <person name="Lanie J.A."/>
            <person name="Ng W.-L."/>
            <person name="Kazmierczak K.M."/>
            <person name="Andrzejewski T.M."/>
            <person name="Davidsen T.M."/>
            <person name="Wayne K.J."/>
            <person name="Tettelin H."/>
            <person name="Glass J.I."/>
            <person name="Rusch D."/>
            <person name="Podicherti R."/>
            <person name="Tsui H.-C.T."/>
            <person name="Winkler M.E."/>
        </authorList>
    </citation>
    <scope>NUCLEOTIDE SEQUENCE</scope>
</reference>
<sequence>MDFQENTVLSKVSFDVVGSRPIRHDGSDKVTGLARYGADIYPTNYIHGKVLRSPYAHAKIISIDISEAEKLDGVISIVTHDDFPESKTKDLKYLRENSLAKDKVLYVGHAIVGVAANSLHIAEEALELIKVEYEIIDPVMTAPLGSTDESSILHDDLRTDLFGEQKDG</sequence>
<feature type="domain" description="Aldehyde oxidase/xanthine dehydrogenase a/b hammerhead" evidence="3">
    <location>
        <begin position="31"/>
        <end position="137"/>
    </location>
</feature>
<dbReference type="AlphaFoldDB" id="A0A382XST9"/>
<proteinExistence type="predicted"/>
<dbReference type="GO" id="GO:0016491">
    <property type="term" value="F:oxidoreductase activity"/>
    <property type="evidence" value="ECO:0007669"/>
    <property type="project" value="UniProtKB-KW"/>
</dbReference>
<dbReference type="Gene3D" id="3.30.365.10">
    <property type="entry name" value="Aldehyde oxidase/xanthine dehydrogenase, molybdopterin binding domain"/>
    <property type="match status" value="2"/>
</dbReference>
<feature type="non-terminal residue" evidence="4">
    <location>
        <position position="168"/>
    </location>
</feature>